<organism evidence="1 2">
    <name type="scientific">Bacillus weihaiensis</name>
    <dbReference type="NCBI Taxonomy" id="1547283"/>
    <lineage>
        <taxon>Bacteria</taxon>
        <taxon>Bacillati</taxon>
        <taxon>Bacillota</taxon>
        <taxon>Bacilli</taxon>
        <taxon>Bacillales</taxon>
        <taxon>Bacillaceae</taxon>
        <taxon>Bacillus</taxon>
    </lineage>
</organism>
<evidence type="ECO:0008006" key="3">
    <source>
        <dbReference type="Google" id="ProtNLM"/>
    </source>
</evidence>
<accession>A0A1L3MU54</accession>
<dbReference type="OrthoDB" id="9803578at2"/>
<dbReference type="Proteomes" id="UP000181936">
    <property type="component" value="Chromosome"/>
</dbReference>
<reference evidence="1 2" key="1">
    <citation type="journal article" date="2016" name="Sci. Rep.">
        <title>Complete genome sequence and transcriptomic analysis of a novel marine strain Bacillus weihaiensis reveals the mechanism of brown algae degradation.</title>
        <authorList>
            <person name="Zhu Y."/>
            <person name="Chen P."/>
            <person name="Bao Y."/>
            <person name="Men Y."/>
            <person name="Zeng Y."/>
            <person name="Yang J."/>
            <person name="Sun J."/>
            <person name="Sun Y."/>
        </authorList>
    </citation>
    <scope>NUCLEOTIDE SEQUENCE [LARGE SCALE GENOMIC DNA]</scope>
    <source>
        <strain evidence="1 2">Alg07</strain>
    </source>
</reference>
<dbReference type="Gene3D" id="3.40.50.1820">
    <property type="entry name" value="alpha/beta hydrolase"/>
    <property type="match status" value="1"/>
</dbReference>
<protein>
    <recommendedName>
        <fullName evidence="3">Enterochelin esterase</fullName>
    </recommendedName>
</protein>
<gene>
    <name evidence="1" type="ORF">A9C19_14655</name>
</gene>
<dbReference type="KEGG" id="bwh:A9C19_14655"/>
<dbReference type="RefSeq" id="WP_072580671.1">
    <property type="nucleotide sequence ID" value="NZ_CP016020.1"/>
</dbReference>
<dbReference type="InterPro" id="IPR000801">
    <property type="entry name" value="Esterase-like"/>
</dbReference>
<dbReference type="InterPro" id="IPR050583">
    <property type="entry name" value="Mycobacterial_A85_antigen"/>
</dbReference>
<dbReference type="SUPFAM" id="SSF53474">
    <property type="entry name" value="alpha/beta-Hydrolases"/>
    <property type="match status" value="1"/>
</dbReference>
<dbReference type="InterPro" id="IPR029058">
    <property type="entry name" value="AB_hydrolase_fold"/>
</dbReference>
<evidence type="ECO:0000313" key="2">
    <source>
        <dbReference type="Proteomes" id="UP000181936"/>
    </source>
</evidence>
<dbReference type="PANTHER" id="PTHR48098:SF3">
    <property type="entry name" value="IRON(III) ENTEROBACTIN ESTERASE"/>
    <property type="match status" value="1"/>
</dbReference>
<dbReference type="EMBL" id="CP016020">
    <property type="protein sequence ID" value="APH05875.1"/>
    <property type="molecule type" value="Genomic_DNA"/>
</dbReference>
<evidence type="ECO:0000313" key="1">
    <source>
        <dbReference type="EMBL" id="APH05875.1"/>
    </source>
</evidence>
<dbReference type="AlphaFoldDB" id="A0A1L3MU54"/>
<sequence length="242" mass="27845">MSKQTGIINEHSFYSQALQEEVTLLIYLPENYSPLYKYSLLIAQDGQDYFKLGRVGRQVEALVKNEEIEDVIVVGIPYKDVEDRREKYHPDGAKFTQYIRFLAHELVPYLDKEFPSYQVGMGRALIGDSLGATISLVTGLTYPNTFGKLILQSPFVNKHVLDVVQNYTSSSRPLIYHQIGTKETEVKTTDGQISDFLTPNRELKDAIKEKELPYTYEEFEGDHTWKHWQPALTPILKLMFEA</sequence>
<keyword evidence="2" id="KW-1185">Reference proteome</keyword>
<dbReference type="PANTHER" id="PTHR48098">
    <property type="entry name" value="ENTEROCHELIN ESTERASE-RELATED"/>
    <property type="match status" value="1"/>
</dbReference>
<name>A0A1L3MU54_9BACI</name>
<proteinExistence type="predicted"/>
<dbReference type="STRING" id="1547283.A9C19_14655"/>
<dbReference type="Pfam" id="PF00756">
    <property type="entry name" value="Esterase"/>
    <property type="match status" value="1"/>
</dbReference>